<evidence type="ECO:0008006" key="4">
    <source>
        <dbReference type="Google" id="ProtNLM"/>
    </source>
</evidence>
<reference evidence="2 3" key="1">
    <citation type="submission" date="2015-01" db="EMBL/GenBank/DDBJ databases">
        <title>Genome sequencing of Jeotgalibacillus soli.</title>
        <authorList>
            <person name="Goh K.M."/>
            <person name="Chan K.-G."/>
            <person name="Yaakop A.S."/>
            <person name="Ee R."/>
            <person name="Gan H.M."/>
            <person name="Chan C.S."/>
        </authorList>
    </citation>
    <scope>NUCLEOTIDE SEQUENCE [LARGE SCALE GENOMIC DNA]</scope>
    <source>
        <strain evidence="2 3">P9</strain>
    </source>
</reference>
<dbReference type="InterPro" id="IPR010273">
    <property type="entry name" value="DUF881"/>
</dbReference>
<comment type="caution">
    <text evidence="2">The sequence shown here is derived from an EMBL/GenBank/DDBJ whole genome shotgun (WGS) entry which is preliminary data.</text>
</comment>
<dbReference type="AlphaFoldDB" id="A0A0C2VLB8"/>
<accession>A0A0C2VLB8</accession>
<name>A0A0C2VLB8_9BACL</name>
<protein>
    <recommendedName>
        <fullName evidence="4">DUF881 domain-containing protein</fullName>
    </recommendedName>
</protein>
<organism evidence="2 3">
    <name type="scientific">Jeotgalibacillus soli</name>
    <dbReference type="NCBI Taxonomy" id="889306"/>
    <lineage>
        <taxon>Bacteria</taxon>
        <taxon>Bacillati</taxon>
        <taxon>Bacillota</taxon>
        <taxon>Bacilli</taxon>
        <taxon>Bacillales</taxon>
        <taxon>Caryophanaceae</taxon>
        <taxon>Jeotgalibacillus</taxon>
    </lineage>
</organism>
<evidence type="ECO:0000313" key="3">
    <source>
        <dbReference type="Proteomes" id="UP000031938"/>
    </source>
</evidence>
<comment type="similarity">
    <text evidence="1">Belongs to the UPF0749 family.</text>
</comment>
<keyword evidence="3" id="KW-1185">Reference proteome</keyword>
<dbReference type="EMBL" id="JXRP01000018">
    <property type="protein sequence ID" value="KIL44798.1"/>
    <property type="molecule type" value="Genomic_DNA"/>
</dbReference>
<dbReference type="PANTHER" id="PTHR37313:SF2">
    <property type="entry name" value="UPF0749 PROTEIN YLXX"/>
    <property type="match status" value="1"/>
</dbReference>
<dbReference type="Pfam" id="PF05949">
    <property type="entry name" value="DUF881"/>
    <property type="match status" value="1"/>
</dbReference>
<dbReference type="Gene3D" id="3.30.70.1880">
    <property type="entry name" value="Protein of unknown function DUF881"/>
    <property type="match status" value="1"/>
</dbReference>
<evidence type="ECO:0000256" key="1">
    <source>
        <dbReference type="ARBA" id="ARBA00009108"/>
    </source>
</evidence>
<evidence type="ECO:0000313" key="2">
    <source>
        <dbReference type="EMBL" id="KIL44798.1"/>
    </source>
</evidence>
<dbReference type="Proteomes" id="UP000031938">
    <property type="component" value="Unassembled WGS sequence"/>
</dbReference>
<dbReference type="PATRIC" id="fig|889306.3.peg.2355"/>
<gene>
    <name evidence="2" type="ORF">KP78_23420</name>
</gene>
<dbReference type="PANTHER" id="PTHR37313">
    <property type="entry name" value="UPF0749 PROTEIN RV1825"/>
    <property type="match status" value="1"/>
</dbReference>
<dbReference type="STRING" id="889306.KP78_23420"/>
<sequence length="221" mass="24482">MAGFLLSFSYSITKDELENGEVSSSSGSRYGAQEERLRKELLDKQQENIALQDRLYEQQDIVREYEKSMSSEEQAFFNLAEDAENYRMFLGKIAVEGPGLSVQLEDGKYDPASGNVNDYIVHEHHVFNVMNELFIAGASAISINGQRIKHNSYIVCTGPVIMVDGVQYPAPFTITAIGDSDVLAAALNLTGGVRDQLVNDHIVFTLEKIPNIKMNPVIADS</sequence>
<proteinExistence type="inferred from homology"/>